<dbReference type="InParanoid" id="A0A4S2MNF4"/>
<keyword evidence="4" id="KW-1185">Reference proteome</keyword>
<keyword evidence="2" id="KW-1133">Transmembrane helix</keyword>
<feature type="transmembrane region" description="Helical" evidence="2">
    <location>
        <begin position="262"/>
        <end position="283"/>
    </location>
</feature>
<gene>
    <name evidence="3" type="ORF">EX30DRAFT_228658</name>
</gene>
<feature type="transmembrane region" description="Helical" evidence="2">
    <location>
        <begin position="168"/>
        <end position="193"/>
    </location>
</feature>
<protein>
    <submittedName>
        <fullName evidence="3">Uncharacterized protein</fullName>
    </submittedName>
</protein>
<feature type="region of interest" description="Disordered" evidence="1">
    <location>
        <begin position="412"/>
        <end position="432"/>
    </location>
</feature>
<feature type="transmembrane region" description="Helical" evidence="2">
    <location>
        <begin position="329"/>
        <end position="351"/>
    </location>
</feature>
<sequence length="446" mass="50877">MLQQMTTIQDPALHDMQKKAYTALLEELHPELLIWILQTKYNEDQGRRFTAEEDAILRKQFERDPFRLASLPCETRKLHGRYLDNRMWKRWYDGLPADIDKPQKPPAIPVEIPPVEPEIPELPTEMEKIEAAVDVEGGESIPSESDGKEVKAEPGLEPFMGKKQFFKFLMAQIIGWLPIATCCGFAAAISWTTPRVSFGCRSLNHLLYAYLTFVCAILYALIQYLRFNHSSRRYDYPFAPHPAHSVAPTRTYRIWHPFLNGLYHVLMQLNSFIFLAGTVFQLAGVFRSCFCKIGIEPAILWAFNIPGWKDVPVQWGVDTRLHREMSLTVWVPINMAAWSLVGAACFGGIGAKEWILRKLRRSGKEVVEKEHLDREVWRVDASDDEEDDATEVGDWKDTKQGCVCEDKGGFADEKRRGEASGTCRRCGGESDGGVRVRVFRTSSQMS</sequence>
<feature type="transmembrane region" description="Helical" evidence="2">
    <location>
        <begin position="205"/>
        <end position="225"/>
    </location>
</feature>
<evidence type="ECO:0000313" key="4">
    <source>
        <dbReference type="Proteomes" id="UP000298138"/>
    </source>
</evidence>
<keyword evidence="2" id="KW-0472">Membrane</keyword>
<name>A0A4S2MNF4_9PEZI</name>
<organism evidence="3 4">
    <name type="scientific">Ascodesmis nigricans</name>
    <dbReference type="NCBI Taxonomy" id="341454"/>
    <lineage>
        <taxon>Eukaryota</taxon>
        <taxon>Fungi</taxon>
        <taxon>Dikarya</taxon>
        <taxon>Ascomycota</taxon>
        <taxon>Pezizomycotina</taxon>
        <taxon>Pezizomycetes</taxon>
        <taxon>Pezizales</taxon>
        <taxon>Ascodesmidaceae</taxon>
        <taxon>Ascodesmis</taxon>
    </lineage>
</organism>
<evidence type="ECO:0000313" key="3">
    <source>
        <dbReference type="EMBL" id="TGZ76749.1"/>
    </source>
</evidence>
<dbReference type="OrthoDB" id="5392263at2759"/>
<reference evidence="3 4" key="1">
    <citation type="submission" date="2019-04" db="EMBL/GenBank/DDBJ databases">
        <title>Comparative genomics and transcriptomics to analyze fruiting body development in filamentous ascomycetes.</title>
        <authorList>
            <consortium name="DOE Joint Genome Institute"/>
            <person name="Lutkenhaus R."/>
            <person name="Traeger S."/>
            <person name="Breuer J."/>
            <person name="Kuo A."/>
            <person name="Lipzen A."/>
            <person name="Pangilinan J."/>
            <person name="Dilworth D."/>
            <person name="Sandor L."/>
            <person name="Poggeler S."/>
            <person name="Barry K."/>
            <person name="Grigoriev I.V."/>
            <person name="Nowrousian M."/>
        </authorList>
    </citation>
    <scope>NUCLEOTIDE SEQUENCE [LARGE SCALE GENOMIC DNA]</scope>
    <source>
        <strain evidence="3 4">CBS 389.68</strain>
    </source>
</reference>
<proteinExistence type="predicted"/>
<accession>A0A4S2MNF4</accession>
<keyword evidence="2" id="KW-0812">Transmembrane</keyword>
<evidence type="ECO:0000256" key="1">
    <source>
        <dbReference type="SAM" id="MobiDB-lite"/>
    </source>
</evidence>
<dbReference type="AlphaFoldDB" id="A0A4S2MNF4"/>
<evidence type="ECO:0000256" key="2">
    <source>
        <dbReference type="SAM" id="Phobius"/>
    </source>
</evidence>
<dbReference type="Proteomes" id="UP000298138">
    <property type="component" value="Unassembled WGS sequence"/>
</dbReference>
<dbReference type="EMBL" id="ML220167">
    <property type="protein sequence ID" value="TGZ76749.1"/>
    <property type="molecule type" value="Genomic_DNA"/>
</dbReference>